<dbReference type="GO" id="GO:0016020">
    <property type="term" value="C:membrane"/>
    <property type="evidence" value="ECO:0007669"/>
    <property type="project" value="UniProtKB-SubCell"/>
</dbReference>
<protein>
    <submittedName>
        <fullName evidence="6">Putative membrane protein YphA (DoxX/SURF4 family)</fullName>
    </submittedName>
</protein>
<accession>A0A560FFR9</accession>
<evidence type="ECO:0000256" key="3">
    <source>
        <dbReference type="ARBA" id="ARBA00022989"/>
    </source>
</evidence>
<evidence type="ECO:0000313" key="6">
    <source>
        <dbReference type="EMBL" id="TWB20439.1"/>
    </source>
</evidence>
<feature type="transmembrane region" description="Helical" evidence="5">
    <location>
        <begin position="56"/>
        <end position="76"/>
    </location>
</feature>
<evidence type="ECO:0000313" key="7">
    <source>
        <dbReference type="Proteomes" id="UP000319859"/>
    </source>
</evidence>
<organism evidence="6 7">
    <name type="scientific">Nitrospirillum amazonense</name>
    <dbReference type="NCBI Taxonomy" id="28077"/>
    <lineage>
        <taxon>Bacteria</taxon>
        <taxon>Pseudomonadati</taxon>
        <taxon>Pseudomonadota</taxon>
        <taxon>Alphaproteobacteria</taxon>
        <taxon>Rhodospirillales</taxon>
        <taxon>Azospirillaceae</taxon>
        <taxon>Nitrospirillum</taxon>
    </lineage>
</organism>
<sequence length="145" mass="15346">MGTATLVQPAARLLTPPIVRWVALLGLCAAYLQGGINKALDFNGAVAELAHFGMPAYPALAAAVIALELGASLMILSGRLRWMGALALAGFTLFATVVANRYWEMAGQERFMTANAFYEHLGLVGGFVLVAWHDLKSHTPSSSAS</sequence>
<keyword evidence="2 5" id="KW-0812">Transmembrane</keyword>
<name>A0A560FFR9_9PROT</name>
<dbReference type="AlphaFoldDB" id="A0A560FFR9"/>
<evidence type="ECO:0000256" key="4">
    <source>
        <dbReference type="ARBA" id="ARBA00023136"/>
    </source>
</evidence>
<reference evidence="6 7" key="1">
    <citation type="submission" date="2019-06" db="EMBL/GenBank/DDBJ databases">
        <title>Genomic Encyclopedia of Type Strains, Phase IV (KMG-V): Genome sequencing to study the core and pangenomes of soil and plant-associated prokaryotes.</title>
        <authorList>
            <person name="Whitman W."/>
        </authorList>
    </citation>
    <scope>NUCLEOTIDE SEQUENCE [LARGE SCALE GENOMIC DNA]</scope>
    <source>
        <strain evidence="6 7">BR 11880</strain>
    </source>
</reference>
<dbReference type="Proteomes" id="UP000319859">
    <property type="component" value="Unassembled WGS sequence"/>
</dbReference>
<evidence type="ECO:0000256" key="1">
    <source>
        <dbReference type="ARBA" id="ARBA00004141"/>
    </source>
</evidence>
<feature type="transmembrane region" description="Helical" evidence="5">
    <location>
        <begin position="18"/>
        <end position="36"/>
    </location>
</feature>
<dbReference type="Pfam" id="PF07681">
    <property type="entry name" value="DoxX"/>
    <property type="match status" value="1"/>
</dbReference>
<gene>
    <name evidence="6" type="ORF">FBZ89_107150</name>
</gene>
<comment type="caution">
    <text evidence="6">The sequence shown here is derived from an EMBL/GenBank/DDBJ whole genome shotgun (WGS) entry which is preliminary data.</text>
</comment>
<evidence type="ECO:0000256" key="5">
    <source>
        <dbReference type="SAM" id="Phobius"/>
    </source>
</evidence>
<dbReference type="InterPro" id="IPR032808">
    <property type="entry name" value="DoxX"/>
</dbReference>
<proteinExistence type="predicted"/>
<keyword evidence="4 5" id="KW-0472">Membrane</keyword>
<keyword evidence="3 5" id="KW-1133">Transmembrane helix</keyword>
<comment type="subcellular location">
    <subcellularLocation>
        <location evidence="1">Membrane</location>
        <topology evidence="1">Multi-pass membrane protein</topology>
    </subcellularLocation>
</comment>
<feature type="transmembrane region" description="Helical" evidence="5">
    <location>
        <begin position="83"/>
        <end position="103"/>
    </location>
</feature>
<dbReference type="OrthoDB" id="7064507at2"/>
<evidence type="ECO:0000256" key="2">
    <source>
        <dbReference type="ARBA" id="ARBA00022692"/>
    </source>
</evidence>
<dbReference type="EMBL" id="VITN01000007">
    <property type="protein sequence ID" value="TWB20439.1"/>
    <property type="molecule type" value="Genomic_DNA"/>
</dbReference>
<feature type="transmembrane region" description="Helical" evidence="5">
    <location>
        <begin position="115"/>
        <end position="132"/>
    </location>
</feature>